<keyword evidence="4" id="KW-1185">Reference proteome</keyword>
<sequence length="310" mass="33209">MCQFSNSTGTDRTATMLTVSMLALAVLLLEQGPKALGGPAPNDTVGGQHWGRAYGPVALSEEDRFYTLDYSAGTTVRPRARASKASSYGWRREPRFISFETKDNSIEVEIDFAIPFLSIPVQKSASGVMSSVLKGTPLLNVNLGAVAVAGALTVGGALIGAAARTFTNGTGALLGGPRRAESKSRPEADGMGDKQQRGGAQEDSLLWTLLGSLDRTMEDYDIDTVACAQRTICWYVREANVAVAEGKPTPVDTVVEGLSRADWMDRFLTGTAIEQAIQAGRQRKTSCEKMFPHCAIGSFVEHLVRMAGKR</sequence>
<dbReference type="EnsemblMetazoa" id="AMEM008798-RA">
    <property type="protein sequence ID" value="AMEM008798-PA"/>
    <property type="gene ID" value="AMEM008798"/>
</dbReference>
<accession>A0A182V4P4</accession>
<dbReference type="AlphaFoldDB" id="A0A182V4P4"/>
<reference evidence="3" key="1">
    <citation type="submission" date="2020-05" db="UniProtKB">
        <authorList>
            <consortium name="EnsemblMetazoa"/>
        </authorList>
    </citation>
    <scope>IDENTIFICATION</scope>
    <source>
        <strain evidence="3">MAF</strain>
    </source>
</reference>
<dbReference type="VEuPathDB" id="VectorBase:AMEM008798"/>
<evidence type="ECO:0000313" key="4">
    <source>
        <dbReference type="Proteomes" id="UP000075903"/>
    </source>
</evidence>
<protein>
    <recommendedName>
        <fullName evidence="5">DUF4781 domain-containing protein</fullName>
    </recommendedName>
</protein>
<dbReference type="Proteomes" id="UP000075903">
    <property type="component" value="Unassembled WGS sequence"/>
</dbReference>
<evidence type="ECO:0000313" key="3">
    <source>
        <dbReference type="EnsemblMetazoa" id="AMEM008798-PA"/>
    </source>
</evidence>
<feature type="compositionally biased region" description="Basic and acidic residues" evidence="1">
    <location>
        <begin position="178"/>
        <end position="196"/>
    </location>
</feature>
<evidence type="ECO:0000256" key="1">
    <source>
        <dbReference type="SAM" id="MobiDB-lite"/>
    </source>
</evidence>
<feature type="chain" id="PRO_5008139146" description="DUF4781 domain-containing protein" evidence="2">
    <location>
        <begin position="38"/>
        <end position="310"/>
    </location>
</feature>
<evidence type="ECO:0008006" key="5">
    <source>
        <dbReference type="Google" id="ProtNLM"/>
    </source>
</evidence>
<organism evidence="3 4">
    <name type="scientific">Anopheles merus</name>
    <name type="common">Mosquito</name>
    <dbReference type="NCBI Taxonomy" id="30066"/>
    <lineage>
        <taxon>Eukaryota</taxon>
        <taxon>Metazoa</taxon>
        <taxon>Ecdysozoa</taxon>
        <taxon>Arthropoda</taxon>
        <taxon>Hexapoda</taxon>
        <taxon>Insecta</taxon>
        <taxon>Pterygota</taxon>
        <taxon>Neoptera</taxon>
        <taxon>Endopterygota</taxon>
        <taxon>Diptera</taxon>
        <taxon>Nematocera</taxon>
        <taxon>Culicoidea</taxon>
        <taxon>Culicidae</taxon>
        <taxon>Anophelinae</taxon>
        <taxon>Anopheles</taxon>
    </lineage>
</organism>
<proteinExistence type="predicted"/>
<name>A0A182V4P4_ANOME</name>
<feature type="region of interest" description="Disordered" evidence="1">
    <location>
        <begin position="173"/>
        <end position="199"/>
    </location>
</feature>
<feature type="signal peptide" evidence="2">
    <location>
        <begin position="1"/>
        <end position="37"/>
    </location>
</feature>
<keyword evidence="2" id="KW-0732">Signal</keyword>
<evidence type="ECO:0000256" key="2">
    <source>
        <dbReference type="SAM" id="SignalP"/>
    </source>
</evidence>
<dbReference type="VEuPathDB" id="VectorBase:AMEM21_006596"/>